<feature type="region of interest" description="Disordered" evidence="1">
    <location>
        <begin position="61"/>
        <end position="81"/>
    </location>
</feature>
<reference evidence="4 5" key="1">
    <citation type="submission" date="2019-02" db="EMBL/GenBank/DDBJ databases">
        <title>WGS of Pseudoxanthomonas species novum from clinical isolates.</title>
        <authorList>
            <person name="Bernier A.-M."/>
            <person name="Bernard K."/>
            <person name="Vachon A."/>
        </authorList>
    </citation>
    <scope>NUCLEOTIDE SEQUENCE [LARGE SCALE GENOMIC DNA]</scope>
    <source>
        <strain evidence="4 5">NML130969</strain>
    </source>
</reference>
<evidence type="ECO:0000313" key="4">
    <source>
        <dbReference type="EMBL" id="TAA41501.1"/>
    </source>
</evidence>
<evidence type="ECO:0000313" key="5">
    <source>
        <dbReference type="Proteomes" id="UP000294164"/>
    </source>
</evidence>
<feature type="transmembrane region" description="Helical" evidence="2">
    <location>
        <begin position="147"/>
        <end position="165"/>
    </location>
</feature>
<accession>A0A4Q8M325</accession>
<organism evidence="4 5">
    <name type="scientific">Pseudoxanthomonas winnipegensis</name>
    <dbReference type="NCBI Taxonomy" id="2480810"/>
    <lineage>
        <taxon>Bacteria</taxon>
        <taxon>Pseudomonadati</taxon>
        <taxon>Pseudomonadota</taxon>
        <taxon>Gammaproteobacteria</taxon>
        <taxon>Lysobacterales</taxon>
        <taxon>Lysobacteraceae</taxon>
        <taxon>Pseudoxanthomonas</taxon>
    </lineage>
</organism>
<feature type="transmembrane region" description="Helical" evidence="2">
    <location>
        <begin position="122"/>
        <end position="141"/>
    </location>
</feature>
<evidence type="ECO:0000259" key="3">
    <source>
        <dbReference type="Pfam" id="PF14020"/>
    </source>
</evidence>
<gene>
    <name evidence="4" type="ORF">EA655_11185</name>
</gene>
<comment type="caution">
    <text evidence="4">The sequence shown here is derived from an EMBL/GenBank/DDBJ whole genome shotgun (WGS) entry which is preliminary data.</text>
</comment>
<sequence length="366" mass="39622">MGFYLRKSVRVGAFRFNLSKGGVGVSVGIKGLRVGTGPRGNYVHMGAGGVYYRATIPARQAPPAAKSPGPGQPQPSNLPKAWQVQSATVGPMVDIDSAQATKIVDSSSQSLLEELNTKRRRWLLWPWALGAAGLALLLLAGNDSPRWLLLSSAVVCAIGVALVAAKDQLRKSAVVLYDLDSSMEEALNRLYEGANHLASASAAWHVSSSARVHDSKYHAGAGHVIARATTRFTYSPPPFVRTNVRTVSVNVGAQTLYFFPDRVLIYDKDGVGAVSYPELRVDVSATNFVEDGGVPRDATVIGHTWRYVNKKGGPDRRFKDNRQIPVCRYEEVTLWSQTGLNELIQVSRLGSASAFALAISQMRKMT</sequence>
<dbReference type="InterPro" id="IPR025330">
    <property type="entry name" value="DUF4236"/>
</dbReference>
<dbReference type="Pfam" id="PF14020">
    <property type="entry name" value="DUF4236"/>
    <property type="match status" value="1"/>
</dbReference>
<protein>
    <submittedName>
        <fullName evidence="4">DUF4236 domain-containing protein</fullName>
    </submittedName>
</protein>
<keyword evidence="2" id="KW-0812">Transmembrane</keyword>
<keyword evidence="2" id="KW-1133">Transmembrane helix</keyword>
<dbReference type="EMBL" id="SHMG01000006">
    <property type="protein sequence ID" value="TAA41501.1"/>
    <property type="molecule type" value="Genomic_DNA"/>
</dbReference>
<feature type="domain" description="DUF4236" evidence="3">
    <location>
        <begin position="3"/>
        <end position="53"/>
    </location>
</feature>
<keyword evidence="2" id="KW-0472">Membrane</keyword>
<evidence type="ECO:0000256" key="1">
    <source>
        <dbReference type="SAM" id="MobiDB-lite"/>
    </source>
</evidence>
<proteinExistence type="predicted"/>
<dbReference type="OrthoDB" id="9806903at2"/>
<evidence type="ECO:0000256" key="2">
    <source>
        <dbReference type="SAM" id="Phobius"/>
    </source>
</evidence>
<dbReference type="Proteomes" id="UP000294164">
    <property type="component" value="Unassembled WGS sequence"/>
</dbReference>
<name>A0A4Q8M325_9GAMM</name>
<dbReference type="AlphaFoldDB" id="A0A4Q8M325"/>